<dbReference type="FunFam" id="2.60.40.820:FF:000010">
    <property type="entry name" value="T-box transcription factor TBX6"/>
    <property type="match status" value="1"/>
</dbReference>
<evidence type="ECO:0000259" key="9">
    <source>
        <dbReference type="PROSITE" id="PS50252"/>
    </source>
</evidence>
<dbReference type="PANTHER" id="PTHR11267:SF197">
    <property type="entry name" value="T-BOX TRANSCRIPTION FACTOR TBX6"/>
    <property type="match status" value="1"/>
</dbReference>
<sequence length="495" mass="54944">MATIKQNILSSRVKIQMFRRTEKLVDESFILYPLTKTDEFCFADREAPARLPPFPPVCDVAPRLLDDVKMELENSSLWKQFSSVGTEMIITKKGRRLFPGLRLKLSGLNPSLRYILLLDVVPADNSRYRFQGGGWQAVSGAEARLPDRVFIHPDSPATGAHWQSRTISFHYAKLTNNTLDAQGHIILHSLHRYQPRVHVVEARDMLRWGGGQHCFVFPETQFITVTAYQNNKITELKINSNPFAKGFREDGMNSKNSEVMAEANFDPSFSAAPSHPHPSFPPVDYPSSSFSFPTPPPSDASSSPANSAFIPETISPHTPADFTCPSNPQTSPPSQVRQGEPDANASNGRLAHTSAAFTYPNILPMNAEPEYSLATLPANGSCSTFALPSLPQQIQTLSFPNVTPSAALNFPNLTHQAQFATAPYRPEVVLHRQAFIPQPTSTPAPALYPAFPSYPLHLHQDPHSALSAPFRHLYRQHQQSHPRSQGSYISTRAVF</sequence>
<dbReference type="PANTHER" id="PTHR11267">
    <property type="entry name" value="T-BOX PROTEIN-RELATED"/>
    <property type="match status" value="1"/>
</dbReference>
<dbReference type="InterPro" id="IPR036960">
    <property type="entry name" value="T-box_sf"/>
</dbReference>
<evidence type="ECO:0000256" key="5">
    <source>
        <dbReference type="ARBA" id="ARBA00023163"/>
    </source>
</evidence>
<dbReference type="STRING" id="32473.ENSXCOP00000002238"/>
<dbReference type="GO" id="GO:0001756">
    <property type="term" value="P:somitogenesis"/>
    <property type="evidence" value="ECO:0007669"/>
    <property type="project" value="TreeGrafter"/>
</dbReference>
<dbReference type="Gene3D" id="2.60.40.820">
    <property type="entry name" value="Transcription factor, T-box"/>
    <property type="match status" value="1"/>
</dbReference>
<keyword evidence="5" id="KW-0804">Transcription</keyword>
<keyword evidence="2" id="KW-0217">Developmental protein</keyword>
<dbReference type="GO" id="GO:0016331">
    <property type="term" value="P:morphogenesis of embryonic epithelium"/>
    <property type="evidence" value="ECO:0007669"/>
    <property type="project" value="TreeGrafter"/>
</dbReference>
<evidence type="ECO:0000313" key="11">
    <source>
        <dbReference type="Proteomes" id="UP000261380"/>
    </source>
</evidence>
<dbReference type="Proteomes" id="UP000261380">
    <property type="component" value="Unplaced"/>
</dbReference>
<feature type="region of interest" description="Disordered" evidence="8">
    <location>
        <begin position="267"/>
        <end position="347"/>
    </location>
</feature>
<dbReference type="GO" id="GO:0001708">
    <property type="term" value="P:cell fate specification"/>
    <property type="evidence" value="ECO:0007669"/>
    <property type="project" value="TreeGrafter"/>
</dbReference>
<evidence type="ECO:0000256" key="2">
    <source>
        <dbReference type="ARBA" id="ARBA00022473"/>
    </source>
</evidence>
<dbReference type="InterPro" id="IPR018186">
    <property type="entry name" value="TF_T-box_CS"/>
</dbReference>
<evidence type="ECO:0000256" key="6">
    <source>
        <dbReference type="ARBA" id="ARBA00023242"/>
    </source>
</evidence>
<comment type="subcellular location">
    <subcellularLocation>
        <location evidence="1 7">Nucleus</location>
    </subcellularLocation>
</comment>
<dbReference type="GO" id="GO:0000978">
    <property type="term" value="F:RNA polymerase II cis-regulatory region sequence-specific DNA binding"/>
    <property type="evidence" value="ECO:0007669"/>
    <property type="project" value="InterPro"/>
</dbReference>
<name>A0A3B5KQ24_9TELE</name>
<keyword evidence="11" id="KW-1185">Reference proteome</keyword>
<comment type="caution">
    <text evidence="7">Lacks conserved residue(s) required for the propagation of feature annotation.</text>
</comment>
<dbReference type="GeneTree" id="ENSGT00940000160732"/>
<feature type="compositionally biased region" description="Pro residues" evidence="8">
    <location>
        <begin position="275"/>
        <end position="284"/>
    </location>
</feature>
<dbReference type="GO" id="GO:0000981">
    <property type="term" value="F:DNA-binding transcription factor activity, RNA polymerase II-specific"/>
    <property type="evidence" value="ECO:0007669"/>
    <property type="project" value="TreeGrafter"/>
</dbReference>
<protein>
    <recommendedName>
        <fullName evidence="9">T-box domain-containing protein</fullName>
    </recommendedName>
</protein>
<evidence type="ECO:0000256" key="3">
    <source>
        <dbReference type="ARBA" id="ARBA00023015"/>
    </source>
</evidence>
<dbReference type="GO" id="GO:0045893">
    <property type="term" value="P:positive regulation of DNA-templated transcription"/>
    <property type="evidence" value="ECO:0007669"/>
    <property type="project" value="InterPro"/>
</dbReference>
<organism evidence="10 11">
    <name type="scientific">Xiphophorus couchianus</name>
    <name type="common">Monterrey platyfish</name>
    <dbReference type="NCBI Taxonomy" id="32473"/>
    <lineage>
        <taxon>Eukaryota</taxon>
        <taxon>Metazoa</taxon>
        <taxon>Chordata</taxon>
        <taxon>Craniata</taxon>
        <taxon>Vertebrata</taxon>
        <taxon>Euteleostomi</taxon>
        <taxon>Actinopterygii</taxon>
        <taxon>Neopterygii</taxon>
        <taxon>Teleostei</taxon>
        <taxon>Neoteleostei</taxon>
        <taxon>Acanthomorphata</taxon>
        <taxon>Ovalentaria</taxon>
        <taxon>Atherinomorphae</taxon>
        <taxon>Cyprinodontiformes</taxon>
        <taxon>Poeciliidae</taxon>
        <taxon>Poeciliinae</taxon>
        <taxon>Xiphophorus</taxon>
    </lineage>
</organism>
<dbReference type="PROSITE" id="PS50252">
    <property type="entry name" value="TBOX_3"/>
    <property type="match status" value="1"/>
</dbReference>
<feature type="compositionally biased region" description="Polar residues" evidence="8">
    <location>
        <begin position="481"/>
        <end position="495"/>
    </location>
</feature>
<evidence type="ECO:0000313" key="10">
    <source>
        <dbReference type="Ensembl" id="ENSXCOP00000002238.1"/>
    </source>
</evidence>
<feature type="compositionally biased region" description="Polar residues" evidence="8">
    <location>
        <begin position="324"/>
        <end position="337"/>
    </location>
</feature>
<keyword evidence="3" id="KW-0805">Transcription regulation</keyword>
<dbReference type="AlphaFoldDB" id="A0A3B5KQ24"/>
<dbReference type="SMART" id="SM00425">
    <property type="entry name" value="TBOX"/>
    <property type="match status" value="1"/>
</dbReference>
<dbReference type="Pfam" id="PF00907">
    <property type="entry name" value="T-box"/>
    <property type="match status" value="1"/>
</dbReference>
<evidence type="ECO:0000256" key="7">
    <source>
        <dbReference type="PROSITE-ProRule" id="PRU00201"/>
    </source>
</evidence>
<keyword evidence="6 7" id="KW-0539">Nucleus</keyword>
<keyword evidence="4 7" id="KW-0238">DNA-binding</keyword>
<dbReference type="InterPro" id="IPR008967">
    <property type="entry name" value="p53-like_TF_DNA-bd_sf"/>
</dbReference>
<feature type="domain" description="T-box" evidence="9">
    <location>
        <begin position="72"/>
        <end position="249"/>
    </location>
</feature>
<dbReference type="PROSITE" id="PS01283">
    <property type="entry name" value="TBOX_1"/>
    <property type="match status" value="1"/>
</dbReference>
<dbReference type="GO" id="GO:0000785">
    <property type="term" value="C:chromatin"/>
    <property type="evidence" value="ECO:0007669"/>
    <property type="project" value="TreeGrafter"/>
</dbReference>
<dbReference type="SUPFAM" id="SSF49417">
    <property type="entry name" value="p53-like transcription factors"/>
    <property type="match status" value="1"/>
</dbReference>
<accession>A0A3B5KQ24</accession>
<dbReference type="InterPro" id="IPR046360">
    <property type="entry name" value="T-box_DNA-bd"/>
</dbReference>
<dbReference type="GO" id="GO:0005634">
    <property type="term" value="C:nucleus"/>
    <property type="evidence" value="ECO:0007669"/>
    <property type="project" value="UniProtKB-SubCell"/>
</dbReference>
<proteinExistence type="predicted"/>
<evidence type="ECO:0000256" key="8">
    <source>
        <dbReference type="SAM" id="MobiDB-lite"/>
    </source>
</evidence>
<evidence type="ECO:0000256" key="4">
    <source>
        <dbReference type="ARBA" id="ARBA00023125"/>
    </source>
</evidence>
<evidence type="ECO:0000256" key="1">
    <source>
        <dbReference type="ARBA" id="ARBA00004123"/>
    </source>
</evidence>
<dbReference type="PRINTS" id="PR00937">
    <property type="entry name" value="TBOX"/>
</dbReference>
<feature type="region of interest" description="Disordered" evidence="8">
    <location>
        <begin position="476"/>
        <end position="495"/>
    </location>
</feature>
<feature type="compositionally biased region" description="Low complexity" evidence="8">
    <location>
        <begin position="299"/>
        <end position="309"/>
    </location>
</feature>
<reference evidence="10" key="1">
    <citation type="submission" date="2025-08" db="UniProtKB">
        <authorList>
            <consortium name="Ensembl"/>
        </authorList>
    </citation>
    <scope>IDENTIFICATION</scope>
</reference>
<dbReference type="Ensembl" id="ENSXCOT00000002269.1">
    <property type="protein sequence ID" value="ENSXCOP00000002238.1"/>
    <property type="gene ID" value="ENSXCOG00000001786.1"/>
</dbReference>
<dbReference type="InterPro" id="IPR001699">
    <property type="entry name" value="TF_T-box"/>
</dbReference>
<reference evidence="10" key="2">
    <citation type="submission" date="2025-09" db="UniProtKB">
        <authorList>
            <consortium name="Ensembl"/>
        </authorList>
    </citation>
    <scope>IDENTIFICATION</scope>
</reference>